<protein>
    <submittedName>
        <fullName evidence="1">Putative secreted protein</fullName>
    </submittedName>
</protein>
<sequence>MHLCINCIIIIRIPFFLIFFICEFKDLFAIRFPARQGGGGVKREELQMCKEVCFCTLPMRLRQMSSCNTLGRERLLSTECVTNSYDLL</sequence>
<accession>A0A147BAI2</accession>
<dbReference type="AlphaFoldDB" id="A0A147BAI2"/>
<organism evidence="1">
    <name type="scientific">Ixodes ricinus</name>
    <name type="common">Common tick</name>
    <name type="synonym">Acarus ricinus</name>
    <dbReference type="NCBI Taxonomy" id="34613"/>
    <lineage>
        <taxon>Eukaryota</taxon>
        <taxon>Metazoa</taxon>
        <taxon>Ecdysozoa</taxon>
        <taxon>Arthropoda</taxon>
        <taxon>Chelicerata</taxon>
        <taxon>Arachnida</taxon>
        <taxon>Acari</taxon>
        <taxon>Parasitiformes</taxon>
        <taxon>Ixodida</taxon>
        <taxon>Ixodoidea</taxon>
        <taxon>Ixodidae</taxon>
        <taxon>Ixodinae</taxon>
        <taxon>Ixodes</taxon>
    </lineage>
</organism>
<dbReference type="EMBL" id="GEGO01007626">
    <property type="protein sequence ID" value="JAR87778.1"/>
    <property type="molecule type" value="Transcribed_RNA"/>
</dbReference>
<evidence type="ECO:0000313" key="1">
    <source>
        <dbReference type="EMBL" id="JAR87778.1"/>
    </source>
</evidence>
<proteinExistence type="predicted"/>
<reference evidence="1" key="1">
    <citation type="journal article" date="2018" name="PLoS Negl. Trop. Dis.">
        <title>Sialome diversity of ticks revealed by RNAseq of single tick salivary glands.</title>
        <authorList>
            <person name="Perner J."/>
            <person name="Kropackova S."/>
            <person name="Kopacek P."/>
            <person name="Ribeiro J.M."/>
        </authorList>
    </citation>
    <scope>NUCLEOTIDE SEQUENCE</scope>
    <source>
        <strain evidence="1">Siblings of single egg batch collected in Ceske Budejovice</strain>
        <tissue evidence="1">Salivary glands</tissue>
    </source>
</reference>
<name>A0A147BAI2_IXORI</name>